<sequence>MQPEEISAELLAMYGETVVEIFLDGETLSYQELHAIWKCDFYMITAANPYSQLLTDEENKARNQSLHVELSNISELILPAIGRDQSSDWSEHGWVLPSRDPSPLIDLARKFQQNAIFKFSEGGKQVISCL</sequence>
<protein>
    <submittedName>
        <fullName evidence="1">Unannotated protein</fullName>
    </submittedName>
</protein>
<evidence type="ECO:0000313" key="1">
    <source>
        <dbReference type="EMBL" id="CAB4657445.1"/>
    </source>
</evidence>
<organism evidence="1">
    <name type="scientific">freshwater metagenome</name>
    <dbReference type="NCBI Taxonomy" id="449393"/>
    <lineage>
        <taxon>unclassified sequences</taxon>
        <taxon>metagenomes</taxon>
        <taxon>ecological metagenomes</taxon>
    </lineage>
</organism>
<accession>A0A6J6LAS9</accession>
<dbReference type="Pfam" id="PF11697">
    <property type="entry name" value="DUF3293"/>
    <property type="match status" value="1"/>
</dbReference>
<dbReference type="EMBL" id="CAEZWL010000025">
    <property type="protein sequence ID" value="CAB4657445.1"/>
    <property type="molecule type" value="Genomic_DNA"/>
</dbReference>
<reference evidence="1" key="1">
    <citation type="submission" date="2020-05" db="EMBL/GenBank/DDBJ databases">
        <authorList>
            <person name="Chiriac C."/>
            <person name="Salcher M."/>
            <person name="Ghai R."/>
            <person name="Kavagutti S V."/>
        </authorList>
    </citation>
    <scope>NUCLEOTIDE SEQUENCE</scope>
</reference>
<proteinExistence type="predicted"/>
<name>A0A6J6LAS9_9ZZZZ</name>
<dbReference type="InterPro" id="IPR021710">
    <property type="entry name" value="DUF3293"/>
</dbReference>
<dbReference type="AlphaFoldDB" id="A0A6J6LAS9"/>
<gene>
    <name evidence="1" type="ORF">UFOPK2243_00903</name>
</gene>